<dbReference type="RefSeq" id="WP_089732216.1">
    <property type="nucleotide sequence ID" value="NZ_FNIA01000006.1"/>
</dbReference>
<evidence type="ECO:0000313" key="1">
    <source>
        <dbReference type="EMBL" id="SDM69300.1"/>
    </source>
</evidence>
<accession>A0A1G9VB50</accession>
<keyword evidence="2" id="KW-1185">Reference proteome</keyword>
<reference evidence="1 2" key="1">
    <citation type="submission" date="2016-10" db="EMBL/GenBank/DDBJ databases">
        <authorList>
            <person name="de Groot N.N."/>
        </authorList>
    </citation>
    <scope>NUCLEOTIDE SEQUENCE [LARGE SCALE GENOMIC DNA]</scope>
    <source>
        <strain evidence="2">EB21,IBRC-M 10013,KCTC 4048</strain>
    </source>
</reference>
<evidence type="ECO:0008006" key="3">
    <source>
        <dbReference type="Google" id="ProtNLM"/>
    </source>
</evidence>
<organism evidence="1 2">
    <name type="scientific">Haloarchaeobius iranensis</name>
    <dbReference type="NCBI Taxonomy" id="996166"/>
    <lineage>
        <taxon>Archaea</taxon>
        <taxon>Methanobacteriati</taxon>
        <taxon>Methanobacteriota</taxon>
        <taxon>Stenosarchaea group</taxon>
        <taxon>Halobacteria</taxon>
        <taxon>Halobacteriales</taxon>
        <taxon>Halorubellaceae</taxon>
        <taxon>Haloarchaeobius</taxon>
    </lineage>
</organism>
<gene>
    <name evidence="1" type="ORF">SAMN05192554_1068</name>
</gene>
<evidence type="ECO:0000313" key="2">
    <source>
        <dbReference type="Proteomes" id="UP000199370"/>
    </source>
</evidence>
<proteinExistence type="predicted"/>
<dbReference type="InterPro" id="IPR043852">
    <property type="entry name" value="DUF5814"/>
</dbReference>
<dbReference type="Pfam" id="PF19131">
    <property type="entry name" value="DUF5814"/>
    <property type="match status" value="1"/>
</dbReference>
<dbReference type="AlphaFoldDB" id="A0A1G9VB50"/>
<dbReference type="EMBL" id="FNIA01000006">
    <property type="protein sequence ID" value="SDM69300.1"/>
    <property type="molecule type" value="Genomic_DNA"/>
</dbReference>
<protein>
    <recommendedName>
        <fullName evidence="3">Helicase</fullName>
    </recommendedName>
</protein>
<dbReference type="STRING" id="996166.SAMN05192554_1068"/>
<dbReference type="Proteomes" id="UP000199370">
    <property type="component" value="Unassembled WGS sequence"/>
</dbReference>
<name>A0A1G9VB50_9EURY</name>
<dbReference type="OrthoDB" id="115795at2157"/>
<sequence length="152" mass="17168">MAITDKIYVKNHRQLSSQLDTNIPKGVFKGATLDMLFNGGEALDKLDETTRERVLDFSKDFMDCGCDNSPYCGHPEEKFVRYLLELRAQGLRPSAIVDVMGDDYMVYAYEGDILSFLDNSVRTLEAMEELARVDGNEEARKAAKREKETLSG</sequence>